<dbReference type="InterPro" id="IPR053712">
    <property type="entry name" value="Bac_CellDiv_Activator"/>
</dbReference>
<dbReference type="GO" id="GO:0051301">
    <property type="term" value="P:cell division"/>
    <property type="evidence" value="ECO:0007669"/>
    <property type="project" value="UniProtKB-KW"/>
</dbReference>
<name>A0A926E0E4_9FIRM</name>
<proteinExistence type="predicted"/>
<dbReference type="EMBL" id="JACRST010000010">
    <property type="protein sequence ID" value="MBC8546864.1"/>
    <property type="molecule type" value="Genomic_DNA"/>
</dbReference>
<accession>A0A926E0E4</accession>
<reference evidence="2" key="1">
    <citation type="submission" date="2020-08" db="EMBL/GenBank/DDBJ databases">
        <title>Genome public.</title>
        <authorList>
            <person name="Liu C."/>
            <person name="Sun Q."/>
        </authorList>
    </citation>
    <scope>NUCLEOTIDE SEQUENCE</scope>
    <source>
        <strain evidence="2">NSJ-31</strain>
    </source>
</reference>
<gene>
    <name evidence="2" type="ORF">H8711_07945</name>
</gene>
<keyword evidence="1" id="KW-0175">Coiled coil</keyword>
<feature type="coiled-coil region" evidence="1">
    <location>
        <begin position="65"/>
        <end position="113"/>
    </location>
</feature>
<organism evidence="2 3">
    <name type="scientific">Ligaoa zhengdingensis</name>
    <dbReference type="NCBI Taxonomy" id="2763658"/>
    <lineage>
        <taxon>Bacteria</taxon>
        <taxon>Bacillati</taxon>
        <taxon>Bacillota</taxon>
        <taxon>Clostridia</taxon>
        <taxon>Eubacteriales</taxon>
        <taxon>Oscillospiraceae</taxon>
        <taxon>Ligaoa</taxon>
    </lineage>
</organism>
<comment type="caution">
    <text evidence="2">The sequence shown here is derived from an EMBL/GenBank/DDBJ whole genome shotgun (WGS) entry which is preliminary data.</text>
</comment>
<dbReference type="InterPro" id="IPR007838">
    <property type="entry name" value="Cell_div_ZapA-like"/>
</dbReference>
<dbReference type="Proteomes" id="UP000653127">
    <property type="component" value="Unassembled WGS sequence"/>
</dbReference>
<dbReference type="RefSeq" id="WP_249282939.1">
    <property type="nucleotide sequence ID" value="NZ_JACRST010000010.1"/>
</dbReference>
<protein>
    <submittedName>
        <fullName evidence="2">Cell division protein ZapA</fullName>
    </submittedName>
</protein>
<evidence type="ECO:0000313" key="2">
    <source>
        <dbReference type="EMBL" id="MBC8546864.1"/>
    </source>
</evidence>
<dbReference type="AlphaFoldDB" id="A0A926E0E4"/>
<dbReference type="InterPro" id="IPR036192">
    <property type="entry name" value="Cell_div_ZapA-like_sf"/>
</dbReference>
<dbReference type="Gene3D" id="6.10.250.790">
    <property type="match status" value="1"/>
</dbReference>
<keyword evidence="2" id="KW-0132">Cell division</keyword>
<keyword evidence="2" id="KW-0131">Cell cycle</keyword>
<evidence type="ECO:0000256" key="1">
    <source>
        <dbReference type="SAM" id="Coils"/>
    </source>
</evidence>
<dbReference type="Pfam" id="PF05164">
    <property type="entry name" value="ZapA"/>
    <property type="match status" value="1"/>
</dbReference>
<sequence>MDTINRVRIEVNGARFVISSQKDEKYIKELGAQINSDVKELMDSGRNITFNEALTLSALNYLDAYKESERNADHLRGQINAYLEDAGRARIEADEAKREIARLRRELELARRAQGGPMGEKSHE</sequence>
<keyword evidence="3" id="KW-1185">Reference proteome</keyword>
<dbReference type="SUPFAM" id="SSF102829">
    <property type="entry name" value="Cell division protein ZapA-like"/>
    <property type="match status" value="1"/>
</dbReference>
<evidence type="ECO:0000313" key="3">
    <source>
        <dbReference type="Proteomes" id="UP000653127"/>
    </source>
</evidence>